<gene>
    <name evidence="3" type="primary">mshA_2</name>
    <name evidence="3" type="ORF">PS662_03609</name>
</gene>
<evidence type="ECO:0000313" key="3">
    <source>
        <dbReference type="EMBL" id="VVN06267.1"/>
    </source>
</evidence>
<dbReference type="Proteomes" id="UP000326953">
    <property type="component" value="Unassembled WGS sequence"/>
</dbReference>
<dbReference type="Gene3D" id="3.40.50.2000">
    <property type="entry name" value="Glycogen Phosphorylase B"/>
    <property type="match status" value="2"/>
</dbReference>
<dbReference type="EMBL" id="CABVHK010000012">
    <property type="protein sequence ID" value="VVN06267.1"/>
    <property type="molecule type" value="Genomic_DNA"/>
</dbReference>
<evidence type="ECO:0000313" key="4">
    <source>
        <dbReference type="Proteomes" id="UP000326953"/>
    </source>
</evidence>
<dbReference type="AlphaFoldDB" id="A0A5E6ULQ0"/>
<dbReference type="Pfam" id="PF00534">
    <property type="entry name" value="Glycos_transf_1"/>
    <property type="match status" value="1"/>
</dbReference>
<proteinExistence type="predicted"/>
<organism evidence="3 4">
    <name type="scientific">Pseudomonas fluorescens</name>
    <dbReference type="NCBI Taxonomy" id="294"/>
    <lineage>
        <taxon>Bacteria</taxon>
        <taxon>Pseudomonadati</taxon>
        <taxon>Pseudomonadota</taxon>
        <taxon>Gammaproteobacteria</taxon>
        <taxon>Pseudomonadales</taxon>
        <taxon>Pseudomonadaceae</taxon>
        <taxon>Pseudomonas</taxon>
    </lineage>
</organism>
<accession>A0A5E6ULQ0</accession>
<dbReference type="RefSeq" id="WP_150712021.1">
    <property type="nucleotide sequence ID" value="NZ_CABVHK010000012.1"/>
</dbReference>
<dbReference type="EC" id="2.4.1.250" evidence="3"/>
<dbReference type="InterPro" id="IPR028098">
    <property type="entry name" value="Glyco_trans_4-like_N"/>
</dbReference>
<evidence type="ECO:0000259" key="2">
    <source>
        <dbReference type="Pfam" id="PF13439"/>
    </source>
</evidence>
<dbReference type="SUPFAM" id="SSF53756">
    <property type="entry name" value="UDP-Glycosyltransferase/glycogen phosphorylase"/>
    <property type="match status" value="1"/>
</dbReference>
<protein>
    <submittedName>
        <fullName evidence="3">D-inositol-3-phosphate glycosyltransferase</fullName>
        <ecNumber evidence="3">2.4.1.250</ecNumber>
    </submittedName>
</protein>
<dbReference type="GO" id="GO:0102710">
    <property type="term" value="F:D-inositol-3-phosphate glycosyltransferase activity"/>
    <property type="evidence" value="ECO:0007669"/>
    <property type="project" value="UniProtKB-EC"/>
</dbReference>
<feature type="domain" description="Glycosyl transferase family 1" evidence="1">
    <location>
        <begin position="201"/>
        <end position="377"/>
    </location>
</feature>
<feature type="domain" description="Glycosyltransferase subfamily 4-like N-terminal" evidence="2">
    <location>
        <begin position="12"/>
        <end position="173"/>
    </location>
</feature>
<dbReference type="Pfam" id="PF13439">
    <property type="entry name" value="Glyco_transf_4"/>
    <property type="match status" value="1"/>
</dbReference>
<dbReference type="GO" id="GO:1901135">
    <property type="term" value="P:carbohydrate derivative metabolic process"/>
    <property type="evidence" value="ECO:0007669"/>
    <property type="project" value="UniProtKB-ARBA"/>
</dbReference>
<name>A0A5E6ULQ0_PSEFL</name>
<sequence length="403" mass="45265">MKVLYIDGVGPFGGASRSLFELVRTLSSRDVQPYFVCVRGTALNFYKQVAKDHIATVGLTRFDNTLYGHYRGSRWLILLRELSYLPFTFISLFQAKRRWKDIDLIHVNELTEIFPLLLARLLFRVPVVVHVRSLTWSDPKSFRCRWLFEKLNIRVNAIIAIDENVRSTLPPDFNVTVVQNSFTPSSASVRDESMVSRLDQIQSDAIKIGFVGNLHHSKGLFDLIEAAKLVIDRGDNVQFVIIGGSTRTGGGLKSWLIKKAGFAQDVESELQSLISQYSLQSVFHMFGPTIDIQSVYERIDVLCFPSHFDAPGRPVFEAAFSGVPCIAAVSKPRPDTLLDYETGIAVPPKDPVKLADAISYFAHNRPEIKRMGANAKKLAEDNFNPEKNADRVLKVYSNLVAAK</sequence>
<keyword evidence="3" id="KW-0328">Glycosyltransferase</keyword>
<keyword evidence="3" id="KW-0808">Transferase</keyword>
<dbReference type="CDD" id="cd03801">
    <property type="entry name" value="GT4_PimA-like"/>
    <property type="match status" value="1"/>
</dbReference>
<evidence type="ECO:0000259" key="1">
    <source>
        <dbReference type="Pfam" id="PF00534"/>
    </source>
</evidence>
<reference evidence="3 4" key="1">
    <citation type="submission" date="2019-09" db="EMBL/GenBank/DDBJ databases">
        <authorList>
            <person name="Chandra G."/>
            <person name="Truman W A."/>
        </authorList>
    </citation>
    <scope>NUCLEOTIDE SEQUENCE [LARGE SCALE GENOMIC DNA]</scope>
    <source>
        <strain evidence="3">PS662</strain>
    </source>
</reference>
<dbReference type="PANTHER" id="PTHR12526">
    <property type="entry name" value="GLYCOSYLTRANSFERASE"/>
    <property type="match status" value="1"/>
</dbReference>
<dbReference type="InterPro" id="IPR001296">
    <property type="entry name" value="Glyco_trans_1"/>
</dbReference>
<dbReference type="OrthoDB" id="9795746at2"/>